<accession>A0A1R2D301</accession>
<dbReference type="Proteomes" id="UP000187209">
    <property type="component" value="Unassembled WGS sequence"/>
</dbReference>
<gene>
    <name evidence="1" type="ORF">SteCoe_1028</name>
</gene>
<protein>
    <submittedName>
        <fullName evidence="1">Uncharacterized protein</fullName>
    </submittedName>
</protein>
<comment type="caution">
    <text evidence="1">The sequence shown here is derived from an EMBL/GenBank/DDBJ whole genome shotgun (WGS) entry which is preliminary data.</text>
</comment>
<proteinExistence type="predicted"/>
<evidence type="ECO:0000313" key="1">
    <source>
        <dbReference type="EMBL" id="OMJ95601.1"/>
    </source>
</evidence>
<dbReference type="EMBL" id="MPUH01000010">
    <property type="protein sequence ID" value="OMJ95601.1"/>
    <property type="molecule type" value="Genomic_DNA"/>
</dbReference>
<reference evidence="1 2" key="1">
    <citation type="submission" date="2016-11" db="EMBL/GenBank/DDBJ databases">
        <title>The macronuclear genome of Stentor coeruleus: a giant cell with tiny introns.</title>
        <authorList>
            <person name="Slabodnick M."/>
            <person name="Ruby J.G."/>
            <person name="Reiff S.B."/>
            <person name="Swart E.C."/>
            <person name="Gosai S."/>
            <person name="Prabakaran S."/>
            <person name="Witkowska E."/>
            <person name="Larue G.E."/>
            <person name="Fisher S."/>
            <person name="Freeman R.M."/>
            <person name="Gunawardena J."/>
            <person name="Chu W."/>
            <person name="Stover N.A."/>
            <person name="Gregory B.D."/>
            <person name="Nowacki M."/>
            <person name="Derisi J."/>
            <person name="Roy S.W."/>
            <person name="Marshall W.F."/>
            <person name="Sood P."/>
        </authorList>
    </citation>
    <scope>NUCLEOTIDE SEQUENCE [LARGE SCALE GENOMIC DNA]</scope>
    <source>
        <strain evidence="1">WM001</strain>
    </source>
</reference>
<dbReference type="AlphaFoldDB" id="A0A1R2D301"/>
<name>A0A1R2D301_9CILI</name>
<keyword evidence="2" id="KW-1185">Reference proteome</keyword>
<organism evidence="1 2">
    <name type="scientific">Stentor coeruleus</name>
    <dbReference type="NCBI Taxonomy" id="5963"/>
    <lineage>
        <taxon>Eukaryota</taxon>
        <taxon>Sar</taxon>
        <taxon>Alveolata</taxon>
        <taxon>Ciliophora</taxon>
        <taxon>Postciliodesmatophora</taxon>
        <taxon>Heterotrichea</taxon>
        <taxon>Heterotrichida</taxon>
        <taxon>Stentoridae</taxon>
        <taxon>Stentor</taxon>
    </lineage>
</organism>
<evidence type="ECO:0000313" key="2">
    <source>
        <dbReference type="Proteomes" id="UP000187209"/>
    </source>
</evidence>
<sequence length="194" mass="22403">MDIKSKSSAKIVILDSMPKNLKKIYNIHKKVSSRVYGDKALSTIHDSLYTSALIYEYNKPPPIHMHKDKRFVKSSQSSPAKRMQKLKEARLFKNNSLFRSVNSKITIESHIDTNSIKINKLFGMGRQSSQDIFIEKENGKHLRKLSRDFLTKIQLNTKAIKNQIEKTSDYKLNTIDMTGEQKKAKSFRILVTNN</sequence>